<reference evidence="2" key="1">
    <citation type="submission" date="2014-11" db="EMBL/GenBank/DDBJ databases">
        <authorList>
            <person name="Amaro Gonzalez C."/>
        </authorList>
    </citation>
    <scope>NUCLEOTIDE SEQUENCE</scope>
</reference>
<dbReference type="EMBL" id="GBXM01036671">
    <property type="protein sequence ID" value="JAH71906.1"/>
    <property type="molecule type" value="Transcribed_RNA"/>
</dbReference>
<evidence type="ECO:0000313" key="2">
    <source>
        <dbReference type="EMBL" id="JAH71906.1"/>
    </source>
</evidence>
<dbReference type="AlphaFoldDB" id="A0A0E9V1Q4"/>
<evidence type="ECO:0000256" key="1">
    <source>
        <dbReference type="SAM" id="MobiDB-lite"/>
    </source>
</evidence>
<feature type="region of interest" description="Disordered" evidence="1">
    <location>
        <begin position="1"/>
        <end position="29"/>
    </location>
</feature>
<accession>A0A0E9V1Q4</accession>
<reference evidence="2" key="2">
    <citation type="journal article" date="2015" name="Fish Shellfish Immunol.">
        <title>Early steps in the European eel (Anguilla anguilla)-Vibrio vulnificus interaction in the gills: Role of the RtxA13 toxin.</title>
        <authorList>
            <person name="Callol A."/>
            <person name="Pajuelo D."/>
            <person name="Ebbesson L."/>
            <person name="Teles M."/>
            <person name="MacKenzie S."/>
            <person name="Amaro C."/>
        </authorList>
    </citation>
    <scope>NUCLEOTIDE SEQUENCE</scope>
</reference>
<proteinExistence type="predicted"/>
<sequence length="29" mass="3136">MLGYDFNGMVEGSPSAANQFSLNRGEMRG</sequence>
<name>A0A0E9V1Q4_ANGAN</name>
<organism evidence="2">
    <name type="scientific">Anguilla anguilla</name>
    <name type="common">European freshwater eel</name>
    <name type="synonym">Muraena anguilla</name>
    <dbReference type="NCBI Taxonomy" id="7936"/>
    <lineage>
        <taxon>Eukaryota</taxon>
        <taxon>Metazoa</taxon>
        <taxon>Chordata</taxon>
        <taxon>Craniata</taxon>
        <taxon>Vertebrata</taxon>
        <taxon>Euteleostomi</taxon>
        <taxon>Actinopterygii</taxon>
        <taxon>Neopterygii</taxon>
        <taxon>Teleostei</taxon>
        <taxon>Anguilliformes</taxon>
        <taxon>Anguillidae</taxon>
        <taxon>Anguilla</taxon>
    </lineage>
</organism>
<protein>
    <submittedName>
        <fullName evidence="2">Uncharacterized protein</fullName>
    </submittedName>
</protein>